<evidence type="ECO:0000256" key="3">
    <source>
        <dbReference type="ARBA" id="ARBA00022786"/>
    </source>
</evidence>
<keyword evidence="4" id="KW-0862">Zinc</keyword>
<evidence type="ECO:0000259" key="5">
    <source>
        <dbReference type="Pfam" id="PF01485"/>
    </source>
</evidence>
<keyword evidence="1" id="KW-0479">Metal-binding</keyword>
<protein>
    <recommendedName>
        <fullName evidence="5">IBR domain-containing protein</fullName>
    </recommendedName>
</protein>
<comment type="caution">
    <text evidence="6">The sequence shown here is derived from an EMBL/GenBank/DDBJ whole genome shotgun (WGS) entry which is preliminary data.</text>
</comment>
<sequence>MEVTTNEEQNYGKLNEFPFAICPNCKSIQDQPILDSRFHTINLTCNKCKNKFCSYCGGDRHILMSCRKPLPEIKSVSNQYRV</sequence>
<evidence type="ECO:0000256" key="1">
    <source>
        <dbReference type="ARBA" id="ARBA00022723"/>
    </source>
</evidence>
<dbReference type="AlphaFoldDB" id="A0A1R2AVC3"/>
<dbReference type="Proteomes" id="UP000187209">
    <property type="component" value="Unassembled WGS sequence"/>
</dbReference>
<dbReference type="Pfam" id="PF01485">
    <property type="entry name" value="IBR"/>
    <property type="match status" value="1"/>
</dbReference>
<dbReference type="EMBL" id="MPUH01001346">
    <property type="protein sequence ID" value="OMJ68340.1"/>
    <property type="molecule type" value="Genomic_DNA"/>
</dbReference>
<keyword evidence="7" id="KW-1185">Reference proteome</keyword>
<evidence type="ECO:0000256" key="4">
    <source>
        <dbReference type="ARBA" id="ARBA00022833"/>
    </source>
</evidence>
<name>A0A1R2AVC3_9CILI</name>
<evidence type="ECO:0000313" key="7">
    <source>
        <dbReference type="Proteomes" id="UP000187209"/>
    </source>
</evidence>
<organism evidence="6 7">
    <name type="scientific">Stentor coeruleus</name>
    <dbReference type="NCBI Taxonomy" id="5963"/>
    <lineage>
        <taxon>Eukaryota</taxon>
        <taxon>Sar</taxon>
        <taxon>Alveolata</taxon>
        <taxon>Ciliophora</taxon>
        <taxon>Postciliodesmatophora</taxon>
        <taxon>Heterotrichea</taxon>
        <taxon>Heterotrichida</taxon>
        <taxon>Stentoridae</taxon>
        <taxon>Stentor</taxon>
    </lineage>
</organism>
<dbReference type="SUPFAM" id="SSF57850">
    <property type="entry name" value="RING/U-box"/>
    <property type="match status" value="1"/>
</dbReference>
<gene>
    <name evidence="6" type="ORF">SteCoe_34232</name>
</gene>
<dbReference type="CDD" id="cd20335">
    <property type="entry name" value="BRcat_RBR"/>
    <property type="match status" value="1"/>
</dbReference>
<dbReference type="InterPro" id="IPR002867">
    <property type="entry name" value="IBR_dom"/>
</dbReference>
<keyword evidence="2" id="KW-0863">Zinc-finger</keyword>
<accession>A0A1R2AVC3</accession>
<proteinExistence type="predicted"/>
<dbReference type="GO" id="GO:0008270">
    <property type="term" value="F:zinc ion binding"/>
    <property type="evidence" value="ECO:0007669"/>
    <property type="project" value="UniProtKB-KW"/>
</dbReference>
<keyword evidence="3" id="KW-0833">Ubl conjugation pathway</keyword>
<reference evidence="6 7" key="1">
    <citation type="submission" date="2016-11" db="EMBL/GenBank/DDBJ databases">
        <title>The macronuclear genome of Stentor coeruleus: a giant cell with tiny introns.</title>
        <authorList>
            <person name="Slabodnick M."/>
            <person name="Ruby J.G."/>
            <person name="Reiff S.B."/>
            <person name="Swart E.C."/>
            <person name="Gosai S."/>
            <person name="Prabakaran S."/>
            <person name="Witkowska E."/>
            <person name="Larue G.E."/>
            <person name="Fisher S."/>
            <person name="Freeman R.M."/>
            <person name="Gunawardena J."/>
            <person name="Chu W."/>
            <person name="Stover N.A."/>
            <person name="Gregory B.D."/>
            <person name="Nowacki M."/>
            <person name="Derisi J."/>
            <person name="Roy S.W."/>
            <person name="Marshall W.F."/>
            <person name="Sood P."/>
        </authorList>
    </citation>
    <scope>NUCLEOTIDE SEQUENCE [LARGE SCALE GENOMIC DNA]</scope>
    <source>
        <strain evidence="6">WM001</strain>
    </source>
</reference>
<feature type="domain" description="IBR" evidence="5">
    <location>
        <begin position="19"/>
        <end position="66"/>
    </location>
</feature>
<evidence type="ECO:0000256" key="2">
    <source>
        <dbReference type="ARBA" id="ARBA00022771"/>
    </source>
</evidence>
<evidence type="ECO:0000313" key="6">
    <source>
        <dbReference type="EMBL" id="OMJ68340.1"/>
    </source>
</evidence>